<organism evidence="11 12">
    <name type="scientific">Pelagomonas calceolata</name>
    <dbReference type="NCBI Taxonomy" id="35677"/>
    <lineage>
        <taxon>Eukaryota</taxon>
        <taxon>Sar</taxon>
        <taxon>Stramenopiles</taxon>
        <taxon>Ochrophyta</taxon>
        <taxon>Pelagophyceae</taxon>
        <taxon>Pelagomonadales</taxon>
        <taxon>Pelagomonadaceae</taxon>
        <taxon>Pelagomonas</taxon>
    </lineage>
</organism>
<dbReference type="GO" id="GO:0016920">
    <property type="term" value="F:pyroglutamyl-peptidase activity"/>
    <property type="evidence" value="ECO:0007669"/>
    <property type="project" value="UniProtKB-EC"/>
</dbReference>
<evidence type="ECO:0000256" key="8">
    <source>
        <dbReference type="ARBA" id="ARBA00022801"/>
    </source>
</evidence>
<dbReference type="PRINTS" id="PR00706">
    <property type="entry name" value="PYROGLUPTASE"/>
</dbReference>
<dbReference type="InterPro" id="IPR029762">
    <property type="entry name" value="PGP-I_bact-type"/>
</dbReference>
<keyword evidence="9" id="KW-0788">Thiol protease</keyword>
<keyword evidence="7" id="KW-0645">Protease</keyword>
<accession>A0A8J2S8T7</accession>
<evidence type="ECO:0000256" key="1">
    <source>
        <dbReference type="ARBA" id="ARBA00001770"/>
    </source>
</evidence>
<sequence length="233" mass="24669">MASVAEDGSNYRVLVTGFGPYGNTQINPSLAVVNALKSNRDGSRGYEVVARQVSCEFNKCIEEAAAFIDELAPNAVVMLGEYPGRAMVTVERVAINYNDSTRYGVCDEAGYAPQGTKVVEDGPAAYLSTLPLRRIVRDLRAAGIPADISGDAGTLMCNHLMYGVLDACSGRDIVAGWVHLPALPEMAAKDENLGMPSMTAELSTRAVLSVVASVVEGSKQGDIPDAVKSRLLV</sequence>
<comment type="caution">
    <text evidence="11">The sequence shown here is derived from an EMBL/GenBank/DDBJ whole genome shotgun (WGS) entry which is preliminary data.</text>
</comment>
<evidence type="ECO:0000256" key="7">
    <source>
        <dbReference type="ARBA" id="ARBA00022670"/>
    </source>
</evidence>
<dbReference type="InterPro" id="IPR000816">
    <property type="entry name" value="Peptidase_C15"/>
</dbReference>
<proteinExistence type="inferred from homology"/>
<comment type="function">
    <text evidence="2">Removes 5-oxoproline from various penultimate amino acid residues except L-proline.</text>
</comment>
<dbReference type="CDD" id="cd00501">
    <property type="entry name" value="Peptidase_C15"/>
    <property type="match status" value="1"/>
</dbReference>
<comment type="similarity">
    <text evidence="4">Belongs to the peptidase C15 family.</text>
</comment>
<dbReference type="AlphaFoldDB" id="A0A8J2S8T7"/>
<evidence type="ECO:0000313" key="12">
    <source>
        <dbReference type="Proteomes" id="UP000789595"/>
    </source>
</evidence>
<dbReference type="SUPFAM" id="SSF53182">
    <property type="entry name" value="Pyrrolidone carboxyl peptidase (pyroglutamate aminopeptidase)"/>
    <property type="match status" value="1"/>
</dbReference>
<dbReference type="PIRSF" id="PIRSF015592">
    <property type="entry name" value="Prld-crbxl_pptds"/>
    <property type="match status" value="1"/>
</dbReference>
<evidence type="ECO:0000256" key="5">
    <source>
        <dbReference type="ARBA" id="ARBA00012915"/>
    </source>
</evidence>
<dbReference type="EC" id="3.4.19.3" evidence="5 10"/>
<evidence type="ECO:0000256" key="6">
    <source>
        <dbReference type="ARBA" id="ARBA00022490"/>
    </source>
</evidence>
<dbReference type="InterPro" id="IPR033693">
    <property type="entry name" value="PGPEP1_Glu_AS"/>
</dbReference>
<dbReference type="InterPro" id="IPR036440">
    <property type="entry name" value="Peptidase_C15-like_sf"/>
</dbReference>
<dbReference type="Pfam" id="PF01470">
    <property type="entry name" value="Peptidase_C15"/>
    <property type="match status" value="1"/>
</dbReference>
<dbReference type="GO" id="GO:0006508">
    <property type="term" value="P:proteolysis"/>
    <property type="evidence" value="ECO:0007669"/>
    <property type="project" value="UniProtKB-KW"/>
</dbReference>
<keyword evidence="8" id="KW-0378">Hydrolase</keyword>
<evidence type="ECO:0000256" key="4">
    <source>
        <dbReference type="ARBA" id="ARBA00006641"/>
    </source>
</evidence>
<dbReference type="NCBIfam" id="TIGR00504">
    <property type="entry name" value="pyro_pdase"/>
    <property type="match status" value="1"/>
</dbReference>
<dbReference type="Gene3D" id="3.40.630.20">
    <property type="entry name" value="Peptidase C15, pyroglutamyl peptidase I-like"/>
    <property type="match status" value="1"/>
</dbReference>
<evidence type="ECO:0000256" key="9">
    <source>
        <dbReference type="ARBA" id="ARBA00022807"/>
    </source>
</evidence>
<dbReference type="GO" id="GO:0005829">
    <property type="term" value="C:cytosol"/>
    <property type="evidence" value="ECO:0007669"/>
    <property type="project" value="InterPro"/>
</dbReference>
<dbReference type="OrthoDB" id="407146at2759"/>
<evidence type="ECO:0000256" key="3">
    <source>
        <dbReference type="ARBA" id="ARBA00004496"/>
    </source>
</evidence>
<keyword evidence="12" id="KW-1185">Reference proteome</keyword>
<dbReference type="InterPro" id="IPR016125">
    <property type="entry name" value="Peptidase_C15-like"/>
</dbReference>
<reference evidence="11" key="1">
    <citation type="submission" date="2021-11" db="EMBL/GenBank/DDBJ databases">
        <authorList>
            <consortium name="Genoscope - CEA"/>
            <person name="William W."/>
        </authorList>
    </citation>
    <scope>NUCLEOTIDE SEQUENCE</scope>
</reference>
<protein>
    <recommendedName>
        <fullName evidence="5 10">Pyroglutamyl-peptidase I</fullName>
        <ecNumber evidence="5 10">3.4.19.3</ecNumber>
    </recommendedName>
</protein>
<evidence type="ECO:0000313" key="11">
    <source>
        <dbReference type="EMBL" id="CAH0366913.1"/>
    </source>
</evidence>
<dbReference type="PANTHER" id="PTHR23402:SF1">
    <property type="entry name" value="PYROGLUTAMYL-PEPTIDASE I"/>
    <property type="match status" value="1"/>
</dbReference>
<gene>
    <name evidence="11" type="ORF">PECAL_1P34280</name>
</gene>
<feature type="active site" evidence="10">
    <location>
        <position position="91"/>
    </location>
</feature>
<dbReference type="PROSITE" id="PS01333">
    <property type="entry name" value="PYRASE_GLU"/>
    <property type="match status" value="1"/>
</dbReference>
<evidence type="ECO:0000256" key="2">
    <source>
        <dbReference type="ARBA" id="ARBA00002280"/>
    </source>
</evidence>
<dbReference type="Proteomes" id="UP000789595">
    <property type="component" value="Unassembled WGS sequence"/>
</dbReference>
<dbReference type="EMBL" id="CAKKNE010000001">
    <property type="protein sequence ID" value="CAH0366913.1"/>
    <property type="molecule type" value="Genomic_DNA"/>
</dbReference>
<comment type="catalytic activity">
    <reaction evidence="1 10">
        <text>Release of an N-terminal pyroglutamyl group from a polypeptide, the second amino acid generally not being Pro.</text>
        <dbReference type="EC" id="3.4.19.3"/>
    </reaction>
</comment>
<evidence type="ECO:0000256" key="10">
    <source>
        <dbReference type="PROSITE-ProRule" id="PRU10076"/>
    </source>
</evidence>
<name>A0A8J2S8T7_9STRA</name>
<comment type="subcellular location">
    <subcellularLocation>
        <location evidence="3">Cytoplasm</location>
    </subcellularLocation>
</comment>
<dbReference type="PANTHER" id="PTHR23402">
    <property type="entry name" value="PROTEASE FAMILY C15 PYROGLUTAMYL-PEPTIDASE I-RELATED"/>
    <property type="match status" value="1"/>
</dbReference>
<keyword evidence="6" id="KW-0963">Cytoplasm</keyword>